<dbReference type="AlphaFoldDB" id="A0A4U6RA25"/>
<reference evidence="1 2" key="1">
    <citation type="submission" date="2019-05" db="EMBL/GenBank/DDBJ databases">
        <title>Marinobacter panjinensis sp. nov., a moderately halophilic bacterium isolated from sea tidal flat environment.</title>
        <authorList>
            <person name="Yang W."/>
            <person name="An M."/>
            <person name="He W."/>
            <person name="Luo X."/>
            <person name="Zhu L."/>
            <person name="Chen G."/>
            <person name="Zhang Y."/>
            <person name="Wang Y."/>
        </authorList>
    </citation>
    <scope>NUCLEOTIDE SEQUENCE [LARGE SCALE GENOMIC DNA]</scope>
    <source>
        <strain evidence="1 2">PJ-16</strain>
    </source>
</reference>
<protein>
    <submittedName>
        <fullName evidence="1">HAD-IIB family hydrolase</fullName>
    </submittedName>
</protein>
<keyword evidence="2" id="KW-1185">Reference proteome</keyword>
<dbReference type="GO" id="GO:0016791">
    <property type="term" value="F:phosphatase activity"/>
    <property type="evidence" value="ECO:0007669"/>
    <property type="project" value="UniProtKB-ARBA"/>
</dbReference>
<evidence type="ECO:0000313" key="1">
    <source>
        <dbReference type="EMBL" id="TKV69376.1"/>
    </source>
</evidence>
<sequence length="264" mass="29473">MHDFDFQNARYLFTDVDDTLTTDGRLRPETYSALWRLADAGIIIIPVTGGCAGWCDQIIRTWPVQAVIGEGGSFYFSRAANGSVDCRYWAERESHKADRLAIIEAISALNPALDIALSKDHHFRLVDVAIDYNQDRRLSDAQVREVMQELLNRGFRVKKSSIHINVAQGTFDKCAMTRRLAAELFNLSTEELKAQSVFIGDAPNDESMFAFFPQSVGVANIVPHLDQLKCRPAYVTSRRCGAGFVELADQWLASIALPGSVTRK</sequence>
<dbReference type="OrthoDB" id="5292903at2"/>
<dbReference type="InterPro" id="IPR023214">
    <property type="entry name" value="HAD_sf"/>
</dbReference>
<dbReference type="InterPro" id="IPR006379">
    <property type="entry name" value="HAD-SF_hydro_IIB"/>
</dbReference>
<keyword evidence="1" id="KW-0378">Hydrolase</keyword>
<dbReference type="Gene3D" id="3.90.1070.10">
    <property type="match status" value="1"/>
</dbReference>
<dbReference type="SUPFAM" id="SSF56784">
    <property type="entry name" value="HAD-like"/>
    <property type="match status" value="1"/>
</dbReference>
<dbReference type="GO" id="GO:0000287">
    <property type="term" value="F:magnesium ion binding"/>
    <property type="evidence" value="ECO:0007669"/>
    <property type="project" value="UniProtKB-ARBA"/>
</dbReference>
<organism evidence="1 2">
    <name type="scientific">Marinobacter panjinensis</name>
    <dbReference type="NCBI Taxonomy" id="2576384"/>
    <lineage>
        <taxon>Bacteria</taxon>
        <taxon>Pseudomonadati</taxon>
        <taxon>Pseudomonadota</taxon>
        <taxon>Gammaproteobacteria</taxon>
        <taxon>Pseudomonadales</taxon>
        <taxon>Marinobacteraceae</taxon>
        <taxon>Marinobacter</taxon>
    </lineage>
</organism>
<name>A0A4U6RA25_9GAMM</name>
<dbReference type="RefSeq" id="WP_137436991.1">
    <property type="nucleotide sequence ID" value="NZ_SZYH01000001.1"/>
</dbReference>
<gene>
    <name evidence="1" type="ORF">FDP08_15335</name>
</gene>
<dbReference type="NCBIfam" id="TIGR01484">
    <property type="entry name" value="HAD-SF-IIB"/>
    <property type="match status" value="1"/>
</dbReference>
<dbReference type="Gene3D" id="3.40.50.1000">
    <property type="entry name" value="HAD superfamily/HAD-like"/>
    <property type="match status" value="1"/>
</dbReference>
<accession>A0A4U6RA25</accession>
<dbReference type="Proteomes" id="UP000308488">
    <property type="component" value="Unassembled WGS sequence"/>
</dbReference>
<evidence type="ECO:0000313" key="2">
    <source>
        <dbReference type="Proteomes" id="UP000308488"/>
    </source>
</evidence>
<dbReference type="InterPro" id="IPR036412">
    <property type="entry name" value="HAD-like_sf"/>
</dbReference>
<dbReference type="EMBL" id="SZYH01000001">
    <property type="protein sequence ID" value="TKV69376.1"/>
    <property type="molecule type" value="Genomic_DNA"/>
</dbReference>
<comment type="caution">
    <text evidence="1">The sequence shown here is derived from an EMBL/GenBank/DDBJ whole genome shotgun (WGS) entry which is preliminary data.</text>
</comment>
<proteinExistence type="predicted"/>